<dbReference type="InterPro" id="IPR013105">
    <property type="entry name" value="TPR_2"/>
</dbReference>
<dbReference type="InterPro" id="IPR019734">
    <property type="entry name" value="TPR_rpt"/>
</dbReference>
<dbReference type="SUPFAM" id="SSF48452">
    <property type="entry name" value="TPR-like"/>
    <property type="match status" value="1"/>
</dbReference>
<sequence>MSSQIDYEINKELGECYLQMGDLDKAREYYGKAIDDSHAAPYMGLATIAFQQADLDTALEMYSHAAAIDKGDKPIAGMGLVEVQQGKNAEAFAHFSAALELNPHNIIAALMIVKLGHALDRVAEVVPFLENFLSVEPNNEDVRYSLAGCLSCLERQNDAKAQLETLLAANPEHTAAQELLAQL</sequence>
<evidence type="ECO:0000256" key="3">
    <source>
        <dbReference type="PROSITE-ProRule" id="PRU00339"/>
    </source>
</evidence>
<feature type="repeat" description="TPR" evidence="3">
    <location>
        <begin position="72"/>
        <end position="105"/>
    </location>
</feature>
<gene>
    <name evidence="4" type="ORF">SAMN02745702_02555</name>
</gene>
<proteinExistence type="predicted"/>
<dbReference type="AlphaFoldDB" id="A0A1T4WRA8"/>
<dbReference type="PANTHER" id="PTHR12558:SF13">
    <property type="entry name" value="CELL DIVISION CYCLE PROTEIN 27 HOMOLOG"/>
    <property type="match status" value="1"/>
</dbReference>
<dbReference type="STRING" id="1121442.SAMN02745702_02555"/>
<protein>
    <submittedName>
        <fullName evidence="4">Tetratricopeptide repeat-containing protein</fullName>
    </submittedName>
</protein>
<accession>A0A1T4WRA8</accession>
<keyword evidence="1" id="KW-0677">Repeat</keyword>
<organism evidence="4 5">
    <name type="scientific">Desulfobaculum bizertense DSM 18034</name>
    <dbReference type="NCBI Taxonomy" id="1121442"/>
    <lineage>
        <taxon>Bacteria</taxon>
        <taxon>Pseudomonadati</taxon>
        <taxon>Thermodesulfobacteriota</taxon>
        <taxon>Desulfovibrionia</taxon>
        <taxon>Desulfovibrionales</taxon>
        <taxon>Desulfovibrionaceae</taxon>
        <taxon>Desulfobaculum</taxon>
    </lineage>
</organism>
<evidence type="ECO:0000256" key="1">
    <source>
        <dbReference type="ARBA" id="ARBA00022737"/>
    </source>
</evidence>
<dbReference type="InterPro" id="IPR011990">
    <property type="entry name" value="TPR-like_helical_dom_sf"/>
</dbReference>
<dbReference type="SMART" id="SM00028">
    <property type="entry name" value="TPR"/>
    <property type="match status" value="4"/>
</dbReference>
<dbReference type="RefSeq" id="WP_078685941.1">
    <property type="nucleotide sequence ID" value="NZ_FUYA01000010.1"/>
</dbReference>
<dbReference type="Proteomes" id="UP000189733">
    <property type="component" value="Unassembled WGS sequence"/>
</dbReference>
<evidence type="ECO:0000256" key="2">
    <source>
        <dbReference type="ARBA" id="ARBA00022803"/>
    </source>
</evidence>
<dbReference type="EMBL" id="FUYA01000010">
    <property type="protein sequence ID" value="SKA79647.1"/>
    <property type="molecule type" value="Genomic_DNA"/>
</dbReference>
<dbReference type="PROSITE" id="PS50005">
    <property type="entry name" value="TPR"/>
    <property type="match status" value="2"/>
</dbReference>
<keyword evidence="5" id="KW-1185">Reference proteome</keyword>
<evidence type="ECO:0000313" key="4">
    <source>
        <dbReference type="EMBL" id="SKA79647.1"/>
    </source>
</evidence>
<keyword evidence="2 3" id="KW-0802">TPR repeat</keyword>
<dbReference type="Pfam" id="PF07719">
    <property type="entry name" value="TPR_2"/>
    <property type="match status" value="1"/>
</dbReference>
<dbReference type="Gene3D" id="1.25.40.10">
    <property type="entry name" value="Tetratricopeptide repeat domain"/>
    <property type="match status" value="1"/>
</dbReference>
<evidence type="ECO:0000313" key="5">
    <source>
        <dbReference type="Proteomes" id="UP000189733"/>
    </source>
</evidence>
<feature type="repeat" description="TPR" evidence="3">
    <location>
        <begin position="7"/>
        <end position="40"/>
    </location>
</feature>
<dbReference type="OrthoDB" id="5452667at2"/>
<reference evidence="4 5" key="1">
    <citation type="submission" date="2017-02" db="EMBL/GenBank/DDBJ databases">
        <authorList>
            <person name="Peterson S.W."/>
        </authorList>
    </citation>
    <scope>NUCLEOTIDE SEQUENCE [LARGE SCALE GENOMIC DNA]</scope>
    <source>
        <strain evidence="4 5">DSM 18034</strain>
    </source>
</reference>
<dbReference type="PANTHER" id="PTHR12558">
    <property type="entry name" value="CELL DIVISION CYCLE 16,23,27"/>
    <property type="match status" value="1"/>
</dbReference>
<dbReference type="Pfam" id="PF14559">
    <property type="entry name" value="TPR_19"/>
    <property type="match status" value="1"/>
</dbReference>
<name>A0A1T4WRA8_9BACT</name>